<protein>
    <submittedName>
        <fullName evidence="1">Uncharacterized protein</fullName>
    </submittedName>
</protein>
<proteinExistence type="predicted"/>
<evidence type="ECO:0000313" key="2">
    <source>
        <dbReference type="EMBL" id="KKN20606.1"/>
    </source>
</evidence>
<dbReference type="EMBL" id="LAZR01003225">
    <property type="protein sequence ID" value="KKN20606.1"/>
    <property type="molecule type" value="Genomic_DNA"/>
</dbReference>
<evidence type="ECO:0000313" key="1">
    <source>
        <dbReference type="EMBL" id="KKN20604.1"/>
    </source>
</evidence>
<name>A0A0F9NRP1_9ZZZZ</name>
<accession>A0A0F9NRP1</accession>
<dbReference type="EMBL" id="LAZR01003225">
    <property type="protein sequence ID" value="KKN20604.1"/>
    <property type="molecule type" value="Genomic_DNA"/>
</dbReference>
<organism evidence="1">
    <name type="scientific">marine sediment metagenome</name>
    <dbReference type="NCBI Taxonomy" id="412755"/>
    <lineage>
        <taxon>unclassified sequences</taxon>
        <taxon>metagenomes</taxon>
        <taxon>ecological metagenomes</taxon>
    </lineage>
</organism>
<sequence>MSDEIRKQEFDPAVRNRVVADAVANDGSITMALKGLWEVMEKPEQLLEAPDEYWAETPRVLMDEDPTGDE</sequence>
<comment type="caution">
    <text evidence="1">The sequence shown here is derived from an EMBL/GenBank/DDBJ whole genome shotgun (WGS) entry which is preliminary data.</text>
</comment>
<reference evidence="1" key="1">
    <citation type="journal article" date="2015" name="Nature">
        <title>Complex archaea that bridge the gap between prokaryotes and eukaryotes.</title>
        <authorList>
            <person name="Spang A."/>
            <person name="Saw J.H."/>
            <person name="Jorgensen S.L."/>
            <person name="Zaremba-Niedzwiedzka K."/>
            <person name="Martijn J."/>
            <person name="Lind A.E."/>
            <person name="van Eijk R."/>
            <person name="Schleper C."/>
            <person name="Guy L."/>
            <person name="Ettema T.J."/>
        </authorList>
    </citation>
    <scope>NUCLEOTIDE SEQUENCE</scope>
</reference>
<dbReference type="AlphaFoldDB" id="A0A0F9NRP1"/>
<gene>
    <name evidence="1" type="ORF">LCGC14_0933820</name>
    <name evidence="2" type="ORF">LCGC14_0933840</name>
</gene>